<comment type="caution">
    <text evidence="1">The sequence shown here is derived from an EMBL/GenBank/DDBJ whole genome shotgun (WGS) entry which is preliminary data.</text>
</comment>
<evidence type="ECO:0000313" key="1">
    <source>
        <dbReference type="EMBL" id="KAA6386810.1"/>
    </source>
</evidence>
<name>A0A5J4VWG6_9EUKA</name>
<dbReference type="EMBL" id="SNRW01004642">
    <property type="protein sequence ID" value="KAA6386810.1"/>
    <property type="molecule type" value="Genomic_DNA"/>
</dbReference>
<sequence>MSRRPLQERIDVVLAMARVGNAREVARTMPGNMESNRKFASRTFDKFQETGSVLDEPRTGNVKTALDDNNVNDILADFDAQPTESYRDREKVLPASHSSLQRLAKREGLHSYRQQPIQELQERDYGKRHLFSLRMLEKIRNIPQFLDKIWFSDEAKFLLSGMTNFKNNYYLAKENPHFTTDKAHKKGGLMTWCAVSSVGLIGPIFISGSVDGWTYRSLICNEFLSELDAYYGGRSSWYFQQDGAPAHYEHNVRDLLDEEFPRRWIGRSGPIEWPPRSPDLTPLDYWLWGILRDGVYSPRPKTLEGLREAIIRECQKVTPAMCKKAIHSLNWRLESLRDSGGQQVEH</sequence>
<dbReference type="AlphaFoldDB" id="A0A5J4VWG6"/>
<gene>
    <name evidence="1" type="ORF">EZS28_017663</name>
</gene>
<dbReference type="Gene3D" id="3.30.420.10">
    <property type="entry name" value="Ribonuclease H-like superfamily/Ribonuclease H"/>
    <property type="match status" value="1"/>
</dbReference>
<accession>A0A5J4VWG6</accession>
<proteinExistence type="predicted"/>
<protein>
    <submittedName>
        <fullName evidence="1">Putative transposable element tc3 transposase</fullName>
    </submittedName>
</protein>
<dbReference type="GO" id="GO:0003676">
    <property type="term" value="F:nucleic acid binding"/>
    <property type="evidence" value="ECO:0007669"/>
    <property type="project" value="InterPro"/>
</dbReference>
<evidence type="ECO:0000313" key="2">
    <source>
        <dbReference type="Proteomes" id="UP000324800"/>
    </source>
</evidence>
<dbReference type="Proteomes" id="UP000324800">
    <property type="component" value="Unassembled WGS sequence"/>
</dbReference>
<dbReference type="InterPro" id="IPR036397">
    <property type="entry name" value="RNaseH_sf"/>
</dbReference>
<dbReference type="PANTHER" id="PTHR47326:SF1">
    <property type="entry name" value="HTH PSQ-TYPE DOMAIN-CONTAINING PROTEIN"/>
    <property type="match status" value="1"/>
</dbReference>
<dbReference type="OrthoDB" id="9986190at2759"/>
<reference evidence="1 2" key="1">
    <citation type="submission" date="2019-03" db="EMBL/GenBank/DDBJ databases">
        <title>Single cell metagenomics reveals metabolic interactions within the superorganism composed of flagellate Streblomastix strix and complex community of Bacteroidetes bacteria on its surface.</title>
        <authorList>
            <person name="Treitli S.C."/>
            <person name="Kolisko M."/>
            <person name="Husnik F."/>
            <person name="Keeling P."/>
            <person name="Hampl V."/>
        </authorList>
    </citation>
    <scope>NUCLEOTIDE SEQUENCE [LARGE SCALE GENOMIC DNA]</scope>
    <source>
        <strain evidence="1">ST1C</strain>
    </source>
</reference>
<dbReference type="PANTHER" id="PTHR47326">
    <property type="entry name" value="TRANSPOSABLE ELEMENT TC3 TRANSPOSASE-LIKE PROTEIN"/>
    <property type="match status" value="1"/>
</dbReference>
<organism evidence="1 2">
    <name type="scientific">Streblomastix strix</name>
    <dbReference type="NCBI Taxonomy" id="222440"/>
    <lineage>
        <taxon>Eukaryota</taxon>
        <taxon>Metamonada</taxon>
        <taxon>Preaxostyla</taxon>
        <taxon>Oxymonadida</taxon>
        <taxon>Streblomastigidae</taxon>
        <taxon>Streblomastix</taxon>
    </lineage>
</organism>